<dbReference type="EMBL" id="JAKEVZ010000001">
    <property type="protein sequence ID" value="MCF1749578.1"/>
    <property type="molecule type" value="Genomic_DNA"/>
</dbReference>
<keyword evidence="1" id="KW-0732">Signal</keyword>
<dbReference type="InterPro" id="IPR008969">
    <property type="entry name" value="CarboxyPept-like_regulatory"/>
</dbReference>
<accession>A0ABS9BNF3</accession>
<dbReference type="Gene3D" id="2.60.40.1120">
    <property type="entry name" value="Carboxypeptidase-like, regulatory domain"/>
    <property type="match status" value="1"/>
</dbReference>
<dbReference type="CDD" id="cd15482">
    <property type="entry name" value="Sialidase_non-viral"/>
    <property type="match status" value="1"/>
</dbReference>
<comment type="caution">
    <text evidence="2">The sequence shown here is derived from an EMBL/GenBank/DDBJ whole genome shotgun (WGS) entry which is preliminary data.</text>
</comment>
<dbReference type="InterPro" id="IPR015943">
    <property type="entry name" value="WD40/YVTN_repeat-like_dom_sf"/>
</dbReference>
<dbReference type="Proteomes" id="UP001201449">
    <property type="component" value="Unassembled WGS sequence"/>
</dbReference>
<dbReference type="NCBIfam" id="TIGR04183">
    <property type="entry name" value="Por_Secre_tail"/>
    <property type="match status" value="1"/>
</dbReference>
<dbReference type="Gene3D" id="2.130.10.10">
    <property type="entry name" value="YVTN repeat-like/Quinoprotein amine dehydrogenase"/>
    <property type="match status" value="1"/>
</dbReference>
<reference evidence="2 3" key="1">
    <citation type="submission" date="2022-01" db="EMBL/GenBank/DDBJ databases">
        <title>Mariniradius saccharolyticus sp. nov., isolated from sediment of a river.</title>
        <authorList>
            <person name="Liu H."/>
        </authorList>
    </citation>
    <scope>NUCLEOTIDE SEQUENCE [LARGE SCALE GENOMIC DNA]</scope>
    <source>
        <strain evidence="2 3">RY-2</strain>
    </source>
</reference>
<evidence type="ECO:0000313" key="3">
    <source>
        <dbReference type="Proteomes" id="UP001201449"/>
    </source>
</evidence>
<name>A0ABS9BNF3_9BACT</name>
<protein>
    <submittedName>
        <fullName evidence="2">T9SS type A sorting domain-containing protein</fullName>
    </submittedName>
</protein>
<proteinExistence type="predicted"/>
<dbReference type="SUPFAM" id="SSF49464">
    <property type="entry name" value="Carboxypeptidase regulatory domain-like"/>
    <property type="match status" value="1"/>
</dbReference>
<sequence length="769" mass="84770">MKLLFLTAIIPLVSAFSLMAQEFWHTTRDFPGGVKTSFAAREDSILVVGTADGIWLSRNEGFEWEKKLASSHISSLLFSSSGTLIAGGNGKIFFSENEGSTWDSVGVGTIYPIRKIIENKDQTYFFIASGFTNEEGFVGDGVFYSGGDIKTWEPRNTGLPTGLFAAEQLAVDKNGRVYVSLPDENTSGKGGLYFSDDMGMTWRQSALLVDNLGIIKVLNSFGISITPEDSVVVSVAGTNVNFSTRLNLVKHINDVSQDSPWKPWSVRKIGNWWDDLTLNEIHFAKNGDWYSSVSSSRSSGGSFYSTDKGMNWVKRTEGMGISQTDRFERNFHYESSAGKIFLVQLLDERVYYTNQSLMAPVILSGKVTDDQGKALTGVTIQAKNNIVRSNSNGEYEVVVPSGWSGRITPTLGNYEFSPAFVSIQDARNPTQNINFVGTYTGTYFISGKVSDVSNQPIAQIPLSGFSEVVYTNDFGYYVGEVPARWTGTITPELTGYESNPGSMLYVDVRSDLVDQNFLIRKIGSVYIIGIVNDENGQSFPGVTLTGFPETTRVDQSGKFFGEVPKGWTGSITPVAEGYTFVPNSLQVTNLQSDLVNQVFVAIKETGTYLLSGYIKDERESPVHDVLLTGLPSEVRTLEDGSYRIELPKGWTGVITPKSEKYTFEPVSIPINVLSGQLDNQSFVANIVTGIEDEELDLFDVYPNPSRSRSIHIRSEYIGNLTVFDSSGRRIWSGNSKDAIGAVIHLNSSGVFFVSMSYMNRVQTRKIIVF</sequence>
<dbReference type="SUPFAM" id="SSF110296">
    <property type="entry name" value="Oligoxyloglucan reducing end-specific cellobiohydrolase"/>
    <property type="match status" value="1"/>
</dbReference>
<dbReference type="RefSeq" id="WP_234859766.1">
    <property type="nucleotide sequence ID" value="NZ_JAKEVZ010000001.1"/>
</dbReference>
<evidence type="ECO:0000313" key="2">
    <source>
        <dbReference type="EMBL" id="MCF1749578.1"/>
    </source>
</evidence>
<keyword evidence="3" id="KW-1185">Reference proteome</keyword>
<feature type="chain" id="PRO_5045640722" evidence="1">
    <location>
        <begin position="21"/>
        <end position="769"/>
    </location>
</feature>
<evidence type="ECO:0000256" key="1">
    <source>
        <dbReference type="SAM" id="SignalP"/>
    </source>
</evidence>
<feature type="signal peptide" evidence="1">
    <location>
        <begin position="1"/>
        <end position="20"/>
    </location>
</feature>
<gene>
    <name evidence="2" type="ORF">L0U89_00730</name>
</gene>
<dbReference type="InterPro" id="IPR026444">
    <property type="entry name" value="Secre_tail"/>
</dbReference>
<organism evidence="2 3">
    <name type="scientific">Mariniradius sediminis</name>
    <dbReference type="NCBI Taxonomy" id="2909237"/>
    <lineage>
        <taxon>Bacteria</taxon>
        <taxon>Pseudomonadati</taxon>
        <taxon>Bacteroidota</taxon>
        <taxon>Cytophagia</taxon>
        <taxon>Cytophagales</taxon>
        <taxon>Cyclobacteriaceae</taxon>
        <taxon>Mariniradius</taxon>
    </lineage>
</organism>